<feature type="domain" description="Lumazine-binding" evidence="11">
    <location>
        <begin position="11"/>
        <end position="106"/>
    </location>
</feature>
<dbReference type="PANTHER" id="PTHR21098:SF12">
    <property type="entry name" value="RIBOFLAVIN SYNTHASE"/>
    <property type="match status" value="1"/>
</dbReference>
<protein>
    <recommendedName>
        <fullName evidence="5 9">Riboflavin synthase</fullName>
        <ecNumber evidence="4 9">2.5.1.9</ecNumber>
    </recommendedName>
</protein>
<dbReference type="NCBIfam" id="NF006767">
    <property type="entry name" value="PRK09289.1"/>
    <property type="match status" value="1"/>
</dbReference>
<dbReference type="SUPFAM" id="SSF63380">
    <property type="entry name" value="Riboflavin synthase domain-like"/>
    <property type="match status" value="2"/>
</dbReference>
<evidence type="ECO:0000256" key="5">
    <source>
        <dbReference type="ARBA" id="ARBA00013950"/>
    </source>
</evidence>
<proteinExistence type="predicted"/>
<sequence length="224" mass="24063">MLCQRKGEKTIFTGIVEEIGTVSKVVHGSTSFTIMIAAKTVLQDVHLGDSIAVNGVCLTVSKFDANSFAADIMPETYMATALKKLRTGSVVNLERAMRADGRFGGHFVSGHVDGTGTIIEKKRSENALYVTIQVPDTCHSFIHDKGSIAIDGTSLTVFGVKGNNITISLIPHTQTATILAEKAVGDPVNIECDMLAKYVFHMLNKTGQSNRGVTMETLVNNGFL</sequence>
<keyword evidence="13" id="KW-1185">Reference proteome</keyword>
<dbReference type="GO" id="GO:0004746">
    <property type="term" value="F:riboflavin synthase activity"/>
    <property type="evidence" value="ECO:0007669"/>
    <property type="project" value="UniProtKB-EC"/>
</dbReference>
<dbReference type="InterPro" id="IPR023366">
    <property type="entry name" value="ATP_synth_asu-like_sf"/>
</dbReference>
<dbReference type="InterPro" id="IPR026017">
    <property type="entry name" value="Lumazine-bd_dom"/>
</dbReference>
<accession>A0ABS2R623</accession>
<feature type="repeat" description="Lumazine-binding" evidence="10">
    <location>
        <begin position="107"/>
        <end position="203"/>
    </location>
</feature>
<dbReference type="EMBL" id="JAFBFH010000012">
    <property type="protein sequence ID" value="MBM7715102.1"/>
    <property type="molecule type" value="Genomic_DNA"/>
</dbReference>
<feature type="domain" description="Lumazine-binding" evidence="11">
    <location>
        <begin position="107"/>
        <end position="203"/>
    </location>
</feature>
<evidence type="ECO:0000256" key="6">
    <source>
        <dbReference type="ARBA" id="ARBA00022619"/>
    </source>
</evidence>
<dbReference type="Pfam" id="PF00677">
    <property type="entry name" value="Lum_binding"/>
    <property type="match status" value="2"/>
</dbReference>
<evidence type="ECO:0000256" key="9">
    <source>
        <dbReference type="NCBIfam" id="TIGR00187"/>
    </source>
</evidence>
<dbReference type="Gene3D" id="2.40.30.20">
    <property type="match status" value="2"/>
</dbReference>
<dbReference type="PROSITE" id="PS51177">
    <property type="entry name" value="LUMAZINE_BIND"/>
    <property type="match status" value="2"/>
</dbReference>
<reference evidence="12 13" key="1">
    <citation type="submission" date="2021-01" db="EMBL/GenBank/DDBJ databases">
        <title>Genomic Encyclopedia of Type Strains, Phase IV (KMG-IV): sequencing the most valuable type-strain genomes for metagenomic binning, comparative biology and taxonomic classification.</title>
        <authorList>
            <person name="Goeker M."/>
        </authorList>
    </citation>
    <scope>NUCLEOTIDE SEQUENCE [LARGE SCALE GENOMIC DNA]</scope>
    <source>
        <strain evidence="12 13">DSM 105453</strain>
    </source>
</reference>
<comment type="function">
    <text evidence="2">Catalyzes the dismutation of two molecules of 6,7-dimethyl-8-ribityllumazine, resulting in the formation of riboflavin and 5-amino-6-(D-ribitylamino)uracil.</text>
</comment>
<keyword evidence="8" id="KW-0677">Repeat</keyword>
<evidence type="ECO:0000256" key="4">
    <source>
        <dbReference type="ARBA" id="ARBA00012827"/>
    </source>
</evidence>
<organism evidence="12 13">
    <name type="scientific">Siminovitchia thermophila</name>
    <dbReference type="NCBI Taxonomy" id="1245522"/>
    <lineage>
        <taxon>Bacteria</taxon>
        <taxon>Bacillati</taxon>
        <taxon>Bacillota</taxon>
        <taxon>Bacilli</taxon>
        <taxon>Bacillales</taxon>
        <taxon>Bacillaceae</taxon>
        <taxon>Siminovitchia</taxon>
    </lineage>
</organism>
<name>A0ABS2R623_9BACI</name>
<dbReference type="EC" id="2.5.1.9" evidence="4 9"/>
<comment type="catalytic activity">
    <reaction evidence="1">
        <text>2 6,7-dimethyl-8-(1-D-ribityl)lumazine + H(+) = 5-amino-6-(D-ribitylamino)uracil + riboflavin</text>
        <dbReference type="Rhea" id="RHEA:20772"/>
        <dbReference type="ChEBI" id="CHEBI:15378"/>
        <dbReference type="ChEBI" id="CHEBI:15934"/>
        <dbReference type="ChEBI" id="CHEBI:57986"/>
        <dbReference type="ChEBI" id="CHEBI:58201"/>
        <dbReference type="EC" id="2.5.1.9"/>
    </reaction>
</comment>
<evidence type="ECO:0000256" key="8">
    <source>
        <dbReference type="ARBA" id="ARBA00022737"/>
    </source>
</evidence>
<keyword evidence="7 12" id="KW-0808">Transferase</keyword>
<evidence type="ECO:0000256" key="3">
    <source>
        <dbReference type="ARBA" id="ARBA00004887"/>
    </source>
</evidence>
<dbReference type="CDD" id="cd00402">
    <property type="entry name" value="Riboflavin_synthase_like"/>
    <property type="match status" value="1"/>
</dbReference>
<evidence type="ECO:0000259" key="11">
    <source>
        <dbReference type="PROSITE" id="PS51177"/>
    </source>
</evidence>
<evidence type="ECO:0000256" key="7">
    <source>
        <dbReference type="ARBA" id="ARBA00022679"/>
    </source>
</evidence>
<dbReference type="NCBIfam" id="TIGR00187">
    <property type="entry name" value="ribE"/>
    <property type="match status" value="1"/>
</dbReference>
<comment type="pathway">
    <text evidence="3">Cofactor biosynthesis; riboflavin biosynthesis; riboflavin from 2-hydroxy-3-oxobutyl phosphate and 5-amino-6-(D-ribitylamino)uracil: step 2/2.</text>
</comment>
<keyword evidence="6" id="KW-0686">Riboflavin biosynthesis</keyword>
<evidence type="ECO:0000256" key="1">
    <source>
        <dbReference type="ARBA" id="ARBA00000968"/>
    </source>
</evidence>
<evidence type="ECO:0000256" key="10">
    <source>
        <dbReference type="PROSITE-ProRule" id="PRU00524"/>
    </source>
</evidence>
<evidence type="ECO:0000313" key="13">
    <source>
        <dbReference type="Proteomes" id="UP000823485"/>
    </source>
</evidence>
<dbReference type="Proteomes" id="UP000823485">
    <property type="component" value="Unassembled WGS sequence"/>
</dbReference>
<gene>
    <name evidence="12" type="ORF">JOC94_002074</name>
</gene>
<dbReference type="NCBIfam" id="NF009566">
    <property type="entry name" value="PRK13020.1"/>
    <property type="match status" value="1"/>
</dbReference>
<comment type="caution">
    <text evidence="12">The sequence shown here is derived from an EMBL/GenBank/DDBJ whole genome shotgun (WGS) entry which is preliminary data.</text>
</comment>
<feature type="repeat" description="Lumazine-binding" evidence="10">
    <location>
        <begin position="11"/>
        <end position="106"/>
    </location>
</feature>
<dbReference type="InterPro" id="IPR001783">
    <property type="entry name" value="Lumazine-bd"/>
</dbReference>
<evidence type="ECO:0000313" key="12">
    <source>
        <dbReference type="EMBL" id="MBM7715102.1"/>
    </source>
</evidence>
<evidence type="ECO:0000256" key="2">
    <source>
        <dbReference type="ARBA" id="ARBA00002803"/>
    </source>
</evidence>
<dbReference type="PANTHER" id="PTHR21098">
    <property type="entry name" value="RIBOFLAVIN SYNTHASE ALPHA CHAIN"/>
    <property type="match status" value="1"/>
</dbReference>
<dbReference type="PIRSF" id="PIRSF000498">
    <property type="entry name" value="Riboflavin_syn_A"/>
    <property type="match status" value="1"/>
</dbReference>
<dbReference type="InterPro" id="IPR017938">
    <property type="entry name" value="Riboflavin_synthase-like_b-brl"/>
</dbReference>